<dbReference type="SUPFAM" id="SSF55068">
    <property type="entry name" value="Peptide methionine sulfoxide reductase"/>
    <property type="match status" value="1"/>
</dbReference>
<protein>
    <recommendedName>
        <fullName evidence="7">Peptide methionine sulfoxide reductase MsrA</fullName>
        <shortName evidence="7">Protein-methionine-S-oxide reductase</shortName>
        <ecNumber evidence="7">1.8.4.11</ecNumber>
    </recommendedName>
    <alternativeName>
        <fullName evidence="7">Peptide-methionine (S)-S-oxide reductase</fullName>
        <shortName evidence="7">Peptide Met(O) reductase</shortName>
    </alternativeName>
</protein>
<gene>
    <name evidence="9" type="primary">msrAB</name>
    <name evidence="7" type="synonym">msrA</name>
    <name evidence="9" type="ORF">DB44_CS00030</name>
</gene>
<feature type="domain" description="MsrB" evidence="8">
    <location>
        <begin position="5"/>
        <end position="125"/>
    </location>
</feature>
<comment type="caution">
    <text evidence="9">The sequence shown here is derived from an EMBL/GenBank/DDBJ whole genome shotgun (WGS) entry which is preliminary data.</text>
</comment>
<dbReference type="NCBIfam" id="NF004036">
    <property type="entry name" value="PRK05508.1"/>
    <property type="match status" value="1"/>
</dbReference>
<dbReference type="InterPro" id="IPR002569">
    <property type="entry name" value="Met_Sox_Rdtase_MsrA_dom"/>
</dbReference>
<dbReference type="Pfam" id="PF01625">
    <property type="entry name" value="PMSR"/>
    <property type="match status" value="1"/>
</dbReference>
<feature type="active site" evidence="7">
    <location>
        <position position="140"/>
    </location>
</feature>
<dbReference type="EMBL" id="JSAN01000065">
    <property type="protein sequence ID" value="KIC72001.1"/>
    <property type="molecule type" value="Genomic_DNA"/>
</dbReference>
<dbReference type="SUPFAM" id="SSF51316">
    <property type="entry name" value="Mss4-like"/>
    <property type="match status" value="1"/>
</dbReference>
<dbReference type="Pfam" id="PF01641">
    <property type="entry name" value="SelR"/>
    <property type="match status" value="1"/>
</dbReference>
<dbReference type="PANTHER" id="PTHR43774">
    <property type="entry name" value="PEPTIDE METHIONINE SULFOXIDE REDUCTASE"/>
    <property type="match status" value="1"/>
</dbReference>
<evidence type="ECO:0000256" key="2">
    <source>
        <dbReference type="ARBA" id="ARBA00023268"/>
    </source>
</evidence>
<keyword evidence="2" id="KW-0511">Multifunctional enzyme</keyword>
<evidence type="ECO:0000256" key="3">
    <source>
        <dbReference type="ARBA" id="ARBA00024679"/>
    </source>
</evidence>
<dbReference type="HAMAP" id="MF_01401">
    <property type="entry name" value="MsrA"/>
    <property type="match status" value="1"/>
</dbReference>
<dbReference type="EC" id="1.8.4.11" evidence="7"/>
<dbReference type="GO" id="GO:0008113">
    <property type="term" value="F:peptide-methionine (S)-S-oxide reductase activity"/>
    <property type="evidence" value="ECO:0007669"/>
    <property type="project" value="UniProtKB-UniRule"/>
</dbReference>
<comment type="function">
    <text evidence="3 7">Has an important function as a repair enzyme for proteins that have been inactivated by oxidation. Catalyzes the reversible oxidation-reduction of methionine sulfoxide in proteins to methionine.</text>
</comment>
<dbReference type="Proteomes" id="UP000031465">
    <property type="component" value="Unassembled WGS sequence"/>
</dbReference>
<proteinExistence type="inferred from homology"/>
<dbReference type="GO" id="GO:0033744">
    <property type="term" value="F:L-methionine:thioredoxin-disulfide S-oxidoreductase activity"/>
    <property type="evidence" value="ECO:0007669"/>
    <property type="project" value="RHEA"/>
</dbReference>
<dbReference type="InterPro" id="IPR002579">
    <property type="entry name" value="Met_Sox_Rdtase_MsrB_dom"/>
</dbReference>
<evidence type="ECO:0000256" key="6">
    <source>
        <dbReference type="ARBA" id="ARBA00048782"/>
    </source>
</evidence>
<dbReference type="PANTHER" id="PTHR43774:SF1">
    <property type="entry name" value="PEPTIDE METHIONINE SULFOXIDE REDUCTASE MSRA 2"/>
    <property type="match status" value="1"/>
</dbReference>
<dbReference type="AlphaFoldDB" id="A0A0C1JN70"/>
<comment type="similarity">
    <text evidence="7">Belongs to the MsrA Met sulfoxide reductase family.</text>
</comment>
<evidence type="ECO:0000256" key="5">
    <source>
        <dbReference type="ARBA" id="ARBA00048488"/>
    </source>
</evidence>
<dbReference type="PROSITE" id="PS51790">
    <property type="entry name" value="MSRB"/>
    <property type="match status" value="1"/>
</dbReference>
<dbReference type="NCBIfam" id="TIGR00401">
    <property type="entry name" value="msrA"/>
    <property type="match status" value="1"/>
</dbReference>
<evidence type="ECO:0000313" key="10">
    <source>
        <dbReference type="Proteomes" id="UP000031465"/>
    </source>
</evidence>
<organism evidence="9 10">
    <name type="scientific">Candidatus Protochlamydia amoebophila</name>
    <dbReference type="NCBI Taxonomy" id="362787"/>
    <lineage>
        <taxon>Bacteria</taxon>
        <taxon>Pseudomonadati</taxon>
        <taxon>Chlamydiota</taxon>
        <taxon>Chlamydiia</taxon>
        <taxon>Parachlamydiales</taxon>
        <taxon>Parachlamydiaceae</taxon>
        <taxon>Candidatus Protochlamydia</taxon>
    </lineage>
</organism>
<evidence type="ECO:0000256" key="1">
    <source>
        <dbReference type="ARBA" id="ARBA00023002"/>
    </source>
</evidence>
<dbReference type="InterPro" id="IPR036509">
    <property type="entry name" value="Met_Sox_Rdtase_MsrA_sf"/>
</dbReference>
<dbReference type="Gene3D" id="3.30.1060.10">
    <property type="entry name" value="Peptide methionine sulphoxide reductase MsrA"/>
    <property type="match status" value="1"/>
</dbReference>
<sequence length="289" mass="32814">MIGGKMKKYHSLTPEENSVINFKGTEYPNTGKYNRFAEPGVYVCKKCDAPLYLSSDKFLSHCGWPSFDDEIKGSVDKKVDTDERRIEILCHRCGGHLGHVFKGEGLTPKNLRHCVNSVSLSFLPALTKEGYERALFAGGCFWGVEYLFQKLTGVIETKVGYSGGVTIDPTYEDICSGRTKHAETLEVIYDKNKITYEALAKFFFEIHDPSQFQRQGPDIGNQYRSAIFYLTKQQEEIAQCLIQLLSNKGIPIVTEVIPASVFYPAENYHQNYYGKTGKTPYCHIYTKRF</sequence>
<accession>A0A0C1JN70</accession>
<dbReference type="GO" id="GO:0033743">
    <property type="term" value="F:peptide-methionine (R)-S-oxide reductase activity"/>
    <property type="evidence" value="ECO:0007669"/>
    <property type="project" value="UniProtKB-EC"/>
</dbReference>
<dbReference type="InterPro" id="IPR011057">
    <property type="entry name" value="Mss4-like_sf"/>
</dbReference>
<comment type="catalytic activity">
    <reaction evidence="5">
        <text>L-methionyl-[protein] + [thioredoxin]-disulfide + H2O = L-methionyl-(R)-S-oxide-[protein] + [thioredoxin]-dithiol</text>
        <dbReference type="Rhea" id="RHEA:24164"/>
        <dbReference type="Rhea" id="RHEA-COMP:10698"/>
        <dbReference type="Rhea" id="RHEA-COMP:10700"/>
        <dbReference type="Rhea" id="RHEA-COMP:12313"/>
        <dbReference type="Rhea" id="RHEA-COMP:12314"/>
        <dbReference type="ChEBI" id="CHEBI:15377"/>
        <dbReference type="ChEBI" id="CHEBI:16044"/>
        <dbReference type="ChEBI" id="CHEBI:29950"/>
        <dbReference type="ChEBI" id="CHEBI:45764"/>
        <dbReference type="ChEBI" id="CHEBI:50058"/>
        <dbReference type="EC" id="1.8.4.12"/>
    </reaction>
</comment>
<evidence type="ECO:0000256" key="7">
    <source>
        <dbReference type="HAMAP-Rule" id="MF_01401"/>
    </source>
</evidence>
<comment type="catalytic activity">
    <reaction evidence="4 7">
        <text>L-methionyl-[protein] + [thioredoxin]-disulfide + H2O = L-methionyl-(S)-S-oxide-[protein] + [thioredoxin]-dithiol</text>
        <dbReference type="Rhea" id="RHEA:14217"/>
        <dbReference type="Rhea" id="RHEA-COMP:10698"/>
        <dbReference type="Rhea" id="RHEA-COMP:10700"/>
        <dbReference type="Rhea" id="RHEA-COMP:12313"/>
        <dbReference type="Rhea" id="RHEA-COMP:12315"/>
        <dbReference type="ChEBI" id="CHEBI:15377"/>
        <dbReference type="ChEBI" id="CHEBI:16044"/>
        <dbReference type="ChEBI" id="CHEBI:29950"/>
        <dbReference type="ChEBI" id="CHEBI:44120"/>
        <dbReference type="ChEBI" id="CHEBI:50058"/>
        <dbReference type="EC" id="1.8.4.11"/>
    </reaction>
</comment>
<comment type="catalytic activity">
    <reaction evidence="6 7">
        <text>[thioredoxin]-disulfide + L-methionine + H2O = L-methionine (S)-S-oxide + [thioredoxin]-dithiol</text>
        <dbReference type="Rhea" id="RHEA:19993"/>
        <dbReference type="Rhea" id="RHEA-COMP:10698"/>
        <dbReference type="Rhea" id="RHEA-COMP:10700"/>
        <dbReference type="ChEBI" id="CHEBI:15377"/>
        <dbReference type="ChEBI" id="CHEBI:29950"/>
        <dbReference type="ChEBI" id="CHEBI:50058"/>
        <dbReference type="ChEBI" id="CHEBI:57844"/>
        <dbReference type="ChEBI" id="CHEBI:58772"/>
        <dbReference type="EC" id="1.8.4.11"/>
    </reaction>
</comment>
<dbReference type="Gene3D" id="2.170.150.20">
    <property type="entry name" value="Peptide methionine sulfoxide reductase"/>
    <property type="match status" value="1"/>
</dbReference>
<dbReference type="NCBIfam" id="TIGR00357">
    <property type="entry name" value="peptide-methionine (R)-S-oxide reductase MsrB"/>
    <property type="match status" value="1"/>
</dbReference>
<evidence type="ECO:0000313" key="9">
    <source>
        <dbReference type="EMBL" id="KIC72001.1"/>
    </source>
</evidence>
<keyword evidence="1 7" id="KW-0560">Oxidoreductase</keyword>
<reference evidence="9 10" key="1">
    <citation type="journal article" date="2014" name="Mol. Biol. Evol.">
        <title>Massive expansion of Ubiquitination-related gene families within the Chlamydiae.</title>
        <authorList>
            <person name="Domman D."/>
            <person name="Collingro A."/>
            <person name="Lagkouvardos I."/>
            <person name="Gehre L."/>
            <person name="Weinmaier T."/>
            <person name="Rattei T."/>
            <person name="Subtil A."/>
            <person name="Horn M."/>
        </authorList>
    </citation>
    <scope>NUCLEOTIDE SEQUENCE [LARGE SCALE GENOMIC DNA]</scope>
    <source>
        <strain evidence="9 10">EI2</strain>
    </source>
</reference>
<evidence type="ECO:0000256" key="4">
    <source>
        <dbReference type="ARBA" id="ARBA00047806"/>
    </source>
</evidence>
<name>A0A0C1JN70_9BACT</name>
<dbReference type="PATRIC" id="fig|362787.3.peg.1039"/>
<evidence type="ECO:0000259" key="8">
    <source>
        <dbReference type="PROSITE" id="PS51790"/>
    </source>
</evidence>
<dbReference type="NCBIfam" id="NF004042">
    <property type="entry name" value="PRK05550.1"/>
    <property type="match status" value="1"/>
</dbReference>